<evidence type="ECO:0000256" key="1">
    <source>
        <dbReference type="SAM" id="Phobius"/>
    </source>
</evidence>
<keyword evidence="4" id="KW-1185">Reference proteome</keyword>
<evidence type="ECO:0000256" key="2">
    <source>
        <dbReference type="SAM" id="SignalP"/>
    </source>
</evidence>
<evidence type="ECO:0000313" key="4">
    <source>
        <dbReference type="Proteomes" id="UP001589738"/>
    </source>
</evidence>
<evidence type="ECO:0000313" key="3">
    <source>
        <dbReference type="EMBL" id="MFC0478139.1"/>
    </source>
</evidence>
<evidence type="ECO:0008006" key="5">
    <source>
        <dbReference type="Google" id="ProtNLM"/>
    </source>
</evidence>
<name>A0ABV6KY23_9BACI</name>
<dbReference type="RefSeq" id="WP_160546042.1">
    <property type="nucleotide sequence ID" value="NZ_JBHLUU010000127.1"/>
</dbReference>
<comment type="caution">
    <text evidence="3">The sequence shown here is derived from an EMBL/GenBank/DDBJ whole genome shotgun (WGS) entry which is preliminary data.</text>
</comment>
<gene>
    <name evidence="3" type="ORF">ACFFHF_23400</name>
</gene>
<feature type="signal peptide" evidence="2">
    <location>
        <begin position="1"/>
        <end position="23"/>
    </location>
</feature>
<feature type="transmembrane region" description="Helical" evidence="1">
    <location>
        <begin position="52"/>
        <end position="77"/>
    </location>
</feature>
<dbReference type="Proteomes" id="UP001589738">
    <property type="component" value="Unassembled WGS sequence"/>
</dbReference>
<keyword evidence="1" id="KW-1133">Transmembrane helix</keyword>
<feature type="transmembrane region" description="Helical" evidence="1">
    <location>
        <begin position="89"/>
        <end position="118"/>
    </location>
</feature>
<dbReference type="EMBL" id="JBHLUU010000127">
    <property type="protein sequence ID" value="MFC0478139.1"/>
    <property type="molecule type" value="Genomic_DNA"/>
</dbReference>
<reference evidence="3 4" key="1">
    <citation type="submission" date="2024-09" db="EMBL/GenBank/DDBJ databases">
        <authorList>
            <person name="Sun Q."/>
            <person name="Mori K."/>
        </authorList>
    </citation>
    <scope>NUCLEOTIDE SEQUENCE [LARGE SCALE GENOMIC DNA]</scope>
    <source>
        <strain evidence="3 4">CGMCC 1.9126</strain>
    </source>
</reference>
<sequence>MKKLKWLLFFLLLAVAFSLGVYAAPYLNGTTQWVQSLPDVSNWNVNYNPLPFLMALSMSTILTIIKMVTAFIGWLLWSKTKKLNLVKLSGLLLFAFSIISLLPMLFAVAIIGLALILVTKSRKRTIME</sequence>
<organism evidence="3 4">
    <name type="scientific">Robertmurraya beringensis</name>
    <dbReference type="NCBI Taxonomy" id="641660"/>
    <lineage>
        <taxon>Bacteria</taxon>
        <taxon>Bacillati</taxon>
        <taxon>Bacillota</taxon>
        <taxon>Bacilli</taxon>
        <taxon>Bacillales</taxon>
        <taxon>Bacillaceae</taxon>
        <taxon>Robertmurraya</taxon>
    </lineage>
</organism>
<keyword evidence="1" id="KW-0812">Transmembrane</keyword>
<feature type="chain" id="PRO_5047459612" description="DUF4064 domain-containing protein" evidence="2">
    <location>
        <begin position="24"/>
        <end position="128"/>
    </location>
</feature>
<accession>A0ABV6KY23</accession>
<protein>
    <recommendedName>
        <fullName evidence="5">DUF4064 domain-containing protein</fullName>
    </recommendedName>
</protein>
<keyword evidence="2" id="KW-0732">Signal</keyword>
<keyword evidence="1" id="KW-0472">Membrane</keyword>
<proteinExistence type="predicted"/>